<accession>A0A4U1I5M7</accession>
<reference evidence="3 4" key="1">
    <citation type="submission" date="2019-04" db="EMBL/GenBank/DDBJ databases">
        <title>Trinickia sp. 7GSK02, isolated from subtropical forest soil.</title>
        <authorList>
            <person name="Gao Z.-H."/>
            <person name="Qiu L.-H."/>
        </authorList>
    </citation>
    <scope>NUCLEOTIDE SEQUENCE [LARGE SCALE GENOMIC DNA]</scope>
    <source>
        <strain evidence="3 4">7GSK02</strain>
    </source>
</reference>
<evidence type="ECO:0000259" key="2">
    <source>
        <dbReference type="Pfam" id="PF03466"/>
    </source>
</evidence>
<proteinExistence type="predicted"/>
<comment type="caution">
    <text evidence="3">The sequence shown here is derived from an EMBL/GenBank/DDBJ whole genome shotgun (WGS) entry which is preliminary data.</text>
</comment>
<feature type="region of interest" description="Disordered" evidence="1">
    <location>
        <begin position="254"/>
        <end position="284"/>
    </location>
</feature>
<keyword evidence="4" id="KW-1185">Reference proteome</keyword>
<dbReference type="Pfam" id="PF03466">
    <property type="entry name" value="LysR_substrate"/>
    <property type="match status" value="1"/>
</dbReference>
<protein>
    <recommendedName>
        <fullName evidence="2">LysR substrate-binding domain-containing protein</fullName>
    </recommendedName>
</protein>
<dbReference type="InterPro" id="IPR005119">
    <property type="entry name" value="LysR_subst-bd"/>
</dbReference>
<gene>
    <name evidence="3" type="ORF">FAZ69_12900</name>
</gene>
<dbReference type="EMBL" id="SWJE01000006">
    <property type="protein sequence ID" value="TKC88651.1"/>
    <property type="molecule type" value="Genomic_DNA"/>
</dbReference>
<dbReference type="Gene3D" id="3.40.190.10">
    <property type="entry name" value="Periplasmic binding protein-like II"/>
    <property type="match status" value="1"/>
</dbReference>
<dbReference type="SUPFAM" id="SSF53850">
    <property type="entry name" value="Periplasmic binding protein-like II"/>
    <property type="match status" value="1"/>
</dbReference>
<dbReference type="Proteomes" id="UP000305539">
    <property type="component" value="Unassembled WGS sequence"/>
</dbReference>
<name>A0A4U1I5M7_9BURK</name>
<evidence type="ECO:0000313" key="4">
    <source>
        <dbReference type="Proteomes" id="UP000305539"/>
    </source>
</evidence>
<evidence type="ECO:0000256" key="1">
    <source>
        <dbReference type="SAM" id="MobiDB-lite"/>
    </source>
</evidence>
<dbReference type="OrthoDB" id="6555293at2"/>
<dbReference type="AlphaFoldDB" id="A0A4U1I5M7"/>
<organism evidence="3 4">
    <name type="scientific">Trinickia terrae</name>
    <dbReference type="NCBI Taxonomy" id="2571161"/>
    <lineage>
        <taxon>Bacteria</taxon>
        <taxon>Pseudomonadati</taxon>
        <taxon>Pseudomonadota</taxon>
        <taxon>Betaproteobacteria</taxon>
        <taxon>Burkholderiales</taxon>
        <taxon>Burkholderiaceae</taxon>
        <taxon>Trinickia</taxon>
    </lineage>
</organism>
<feature type="domain" description="LysR substrate-binding" evidence="2">
    <location>
        <begin position="145"/>
        <end position="203"/>
    </location>
</feature>
<sequence>MLRSIDRLWTDGRAAGASGARRSSCVAVQGAQAVEALVRIDINENMGRHRAVRSPRGHLTGPRPRSAAENSAYFCTAAPILAATTHSVPPICSALIGWPSTMKPITAAIAGSALIKGIPLATWQHPLNWVGGLAAEVGRDDPVLPIVAFGGTCPWQEKLFAALRLAGIPWRVVCTSTSLSAIQAAVEAELGIAVLPEWTIRRATMRTLDPHASGLPQPPLADFGLFSLGGANDVTSAVQTLQRFLFHALRLGSADEPASGDVPAVQSERTHEAAAPLPPVAIGR</sequence>
<evidence type="ECO:0000313" key="3">
    <source>
        <dbReference type="EMBL" id="TKC88651.1"/>
    </source>
</evidence>